<dbReference type="STRING" id="1189325.SAMN04488119_105197"/>
<gene>
    <name evidence="2" type="ORF">SAMN05216200_105196</name>
</gene>
<proteinExistence type="predicted"/>
<dbReference type="Pfam" id="PF06627">
    <property type="entry name" value="DUF1153"/>
    <property type="match status" value="1"/>
</dbReference>
<accession>A0A1M7TBW5</accession>
<dbReference type="RefSeq" id="WP_072747387.1">
    <property type="nucleotide sequence ID" value="NZ_FOHL01000005.1"/>
</dbReference>
<sequence>MHSERNERPISVIGPDGRPLTKDDLPPPDTRRWVARRKAAVVAAVNGGLLSEEDACRMYDLSEEELDSWRTAVARHGINALRTTALQRYRSPRG</sequence>
<dbReference type="AlphaFoldDB" id="A0A1M7TBW5"/>
<dbReference type="Gene3D" id="1.10.10.10">
    <property type="entry name" value="Winged helix-like DNA-binding domain superfamily/Winged helix DNA-binding domain"/>
    <property type="match status" value="1"/>
</dbReference>
<organism evidence="2 3">
    <name type="scientific">Oceanicella actignis</name>
    <dbReference type="NCBI Taxonomy" id="1189325"/>
    <lineage>
        <taxon>Bacteria</taxon>
        <taxon>Pseudomonadati</taxon>
        <taxon>Pseudomonadota</taxon>
        <taxon>Alphaproteobacteria</taxon>
        <taxon>Rhodobacterales</taxon>
        <taxon>Paracoccaceae</taxon>
        <taxon>Oceanicella</taxon>
    </lineage>
</organism>
<protein>
    <recommendedName>
        <fullName evidence="4">DUF1153 domain-containing protein</fullName>
    </recommendedName>
</protein>
<dbReference type="InterPro" id="IPR009534">
    <property type="entry name" value="DUF1153"/>
</dbReference>
<evidence type="ECO:0000313" key="3">
    <source>
        <dbReference type="Proteomes" id="UP000184066"/>
    </source>
</evidence>
<dbReference type="GO" id="GO:0043565">
    <property type="term" value="F:sequence-specific DNA binding"/>
    <property type="evidence" value="ECO:0007669"/>
    <property type="project" value="InterPro"/>
</dbReference>
<dbReference type="SUPFAM" id="SSF48295">
    <property type="entry name" value="TrpR-like"/>
    <property type="match status" value="1"/>
</dbReference>
<name>A0A1M7TBW5_9RHOB</name>
<evidence type="ECO:0000313" key="2">
    <source>
        <dbReference type="EMBL" id="SHN68176.1"/>
    </source>
</evidence>
<dbReference type="InterPro" id="IPR036388">
    <property type="entry name" value="WH-like_DNA-bd_sf"/>
</dbReference>
<feature type="region of interest" description="Disordered" evidence="1">
    <location>
        <begin position="1"/>
        <end position="30"/>
    </location>
</feature>
<dbReference type="Proteomes" id="UP000184066">
    <property type="component" value="Unassembled WGS sequence"/>
</dbReference>
<dbReference type="InterPro" id="IPR010921">
    <property type="entry name" value="Trp_repressor/repl_initiator"/>
</dbReference>
<feature type="compositionally biased region" description="Basic and acidic residues" evidence="1">
    <location>
        <begin position="19"/>
        <end position="30"/>
    </location>
</feature>
<reference evidence="2 3" key="1">
    <citation type="submission" date="2016-12" db="EMBL/GenBank/DDBJ databases">
        <authorList>
            <person name="Song W.-J."/>
            <person name="Kurnit D.M."/>
        </authorList>
    </citation>
    <scope>NUCLEOTIDE SEQUENCE [LARGE SCALE GENOMIC DNA]</scope>
    <source>
        <strain evidence="2 3">CGMCC 1.10808</strain>
    </source>
</reference>
<evidence type="ECO:0008006" key="4">
    <source>
        <dbReference type="Google" id="ProtNLM"/>
    </source>
</evidence>
<keyword evidence="3" id="KW-1185">Reference proteome</keyword>
<dbReference type="EMBL" id="FRDL01000005">
    <property type="protein sequence ID" value="SHN68176.1"/>
    <property type="molecule type" value="Genomic_DNA"/>
</dbReference>
<evidence type="ECO:0000256" key="1">
    <source>
        <dbReference type="SAM" id="MobiDB-lite"/>
    </source>
</evidence>
<dbReference type="OrthoDB" id="9796775at2"/>